<proteinExistence type="predicted"/>
<keyword evidence="3" id="KW-0677">Repeat</keyword>
<evidence type="ECO:0000256" key="4">
    <source>
        <dbReference type="PROSITE-ProRule" id="PRU00339"/>
    </source>
</evidence>
<evidence type="ECO:0000256" key="2">
    <source>
        <dbReference type="ARBA" id="ARBA00022490"/>
    </source>
</evidence>
<dbReference type="GO" id="GO:0005938">
    <property type="term" value="C:cell cortex"/>
    <property type="evidence" value="ECO:0007669"/>
    <property type="project" value="TreeGrafter"/>
</dbReference>
<dbReference type="SUPFAM" id="SSF52467">
    <property type="entry name" value="DHS-like NAD/FAD-binding domain"/>
    <property type="match status" value="1"/>
</dbReference>
<dbReference type="Pfam" id="PF13181">
    <property type="entry name" value="TPR_8"/>
    <property type="match status" value="1"/>
</dbReference>
<organism evidence="5 6">
    <name type="scientific">Candidatus Altarchaeum hamiconexum</name>
    <dbReference type="NCBI Taxonomy" id="1803513"/>
    <lineage>
        <taxon>Archaea</taxon>
        <taxon>Candidatus Altarchaeota</taxon>
        <taxon>Candidatus Altiarchaeia</taxon>
        <taxon>Candidatus Altarchaeales</taxon>
        <taxon>Candidatus Altarchaeaceae</taxon>
        <taxon>Candidatus Altarchaeum</taxon>
    </lineage>
</organism>
<keyword evidence="2" id="KW-0963">Cytoplasm</keyword>
<dbReference type="GO" id="GO:0001965">
    <property type="term" value="F:G-protein alpha-subunit binding"/>
    <property type="evidence" value="ECO:0007669"/>
    <property type="project" value="TreeGrafter"/>
</dbReference>
<dbReference type="PANTHER" id="PTHR45954">
    <property type="entry name" value="LD33695P"/>
    <property type="match status" value="1"/>
</dbReference>
<accession>A0A8J8CGS3</accession>
<dbReference type="InterPro" id="IPR029035">
    <property type="entry name" value="DHS-like_NAD/FAD-binding_dom"/>
</dbReference>
<gene>
    <name evidence="5" type="ORF">GW779_01890</name>
</gene>
<comment type="caution">
    <text evidence="5">The sequence shown here is derived from an EMBL/GenBank/DDBJ whole genome shotgun (WGS) entry which is preliminary data.</text>
</comment>
<evidence type="ECO:0000313" key="5">
    <source>
        <dbReference type="EMBL" id="NCS91161.1"/>
    </source>
</evidence>
<dbReference type="AlphaFoldDB" id="A0A8J8CGS3"/>
<evidence type="ECO:0000256" key="1">
    <source>
        <dbReference type="ARBA" id="ARBA00004496"/>
    </source>
</evidence>
<evidence type="ECO:0000256" key="3">
    <source>
        <dbReference type="ARBA" id="ARBA00022737"/>
    </source>
</evidence>
<name>A0A8J8CGS3_9ARCH</name>
<dbReference type="InterPro" id="IPR019734">
    <property type="entry name" value="TPR_rpt"/>
</dbReference>
<protein>
    <submittedName>
        <fullName evidence="5">Tetratricopeptide repeat protein</fullName>
    </submittedName>
</protein>
<dbReference type="Gene3D" id="3.40.50.1220">
    <property type="entry name" value="TPP-binding domain"/>
    <property type="match status" value="1"/>
</dbReference>
<dbReference type="SUPFAM" id="SSF48452">
    <property type="entry name" value="TPR-like"/>
    <property type="match status" value="1"/>
</dbReference>
<dbReference type="InterPro" id="IPR011990">
    <property type="entry name" value="TPR-like_helical_dom_sf"/>
</dbReference>
<evidence type="ECO:0000313" key="6">
    <source>
        <dbReference type="Proteomes" id="UP000738826"/>
    </source>
</evidence>
<dbReference type="Pfam" id="PF13289">
    <property type="entry name" value="SIR2_2"/>
    <property type="match status" value="1"/>
</dbReference>
<keyword evidence="4" id="KW-0802">TPR repeat</keyword>
<dbReference type="Pfam" id="PF13424">
    <property type="entry name" value="TPR_12"/>
    <property type="match status" value="2"/>
</dbReference>
<feature type="repeat" description="TPR" evidence="4">
    <location>
        <begin position="395"/>
        <end position="428"/>
    </location>
</feature>
<reference evidence="5" key="1">
    <citation type="submission" date="2019-11" db="EMBL/GenBank/DDBJ databases">
        <title>Lipid analysis of CO2-rich subsurface aquifers suggests an autotrophy-based deep biosphere with lysolipids enriched in CPR bacteria.</title>
        <authorList>
            <person name="Probst A.J."/>
            <person name="Elling F.J."/>
            <person name="Castelle C.J."/>
            <person name="Zhu Q."/>
            <person name="Elvert M."/>
            <person name="Birarda G."/>
            <person name="Holman H.-Y."/>
            <person name="Lane K.R."/>
            <person name="Ladd B."/>
            <person name="Ryan M.C."/>
            <person name="Woyke T."/>
            <person name="Hinrichs K.-U."/>
            <person name="Banfield J.F."/>
        </authorList>
    </citation>
    <scope>NUCLEOTIDE SEQUENCE</scope>
    <source>
        <strain evidence="5">CG_2015-04_33_537</strain>
    </source>
</reference>
<sequence>MTDYSNILKEISEGIKNKDFAVFCGAGISFNSGLPTVPLLAESILKKLDVKEEYIKEIMPNLKLKLPFEAFMETLAENSNISKILNLFKEGESNANQILIAKLAKVRLIKIIVTTNFDMLIEKALEKEGLVRNKDFKVYYTENQFSEIDFNALNNSNKISVFKVHGSIEDMESIRTTMKAVASEILSEKRQNVLKYIFSDESHKNVLVLGYSCSDFFDINPQIQRIENSENKIFFVDYDETTTYIKDIKDKNLKNGNKNPFNKFNGYIVECNTDNLVKDIWNCMNGIIEKEYELKKYKIEWQIFVNGWGDNLKRDIKHFICGQIFYKLSDFKKAIEFHENSLKIAKEIGDKAGESTCYKNLCNAYQSLGDFRKAIEFHENSLKIFKEIGDKAGESKCYGNLGNAYQSLGDFKKAIEFHENYLKITKEIGDKAGESKCYGNLGIAYSSLGDFRKAIVFYENSLKIFKEIGDKAGESACYTNLGMDYQSLGDFKKAIEFPENSLKIFKEI</sequence>
<dbReference type="Gene3D" id="1.25.40.10">
    <property type="entry name" value="Tetratricopeptide repeat domain"/>
    <property type="match status" value="2"/>
</dbReference>
<dbReference type="PANTHER" id="PTHR45954:SF1">
    <property type="entry name" value="LD33695P"/>
    <property type="match status" value="1"/>
</dbReference>
<dbReference type="GO" id="GO:0005092">
    <property type="term" value="F:GDP-dissociation inhibitor activity"/>
    <property type="evidence" value="ECO:0007669"/>
    <property type="project" value="TreeGrafter"/>
</dbReference>
<dbReference type="EMBL" id="JAACQH010000032">
    <property type="protein sequence ID" value="NCS91161.1"/>
    <property type="molecule type" value="Genomic_DNA"/>
</dbReference>
<comment type="subcellular location">
    <subcellularLocation>
        <location evidence="1">Cytoplasm</location>
    </subcellularLocation>
</comment>
<feature type="repeat" description="TPR" evidence="4">
    <location>
        <begin position="435"/>
        <end position="468"/>
    </location>
</feature>
<dbReference type="Proteomes" id="UP000738826">
    <property type="component" value="Unassembled WGS sequence"/>
</dbReference>
<dbReference type="PROSITE" id="PS50005">
    <property type="entry name" value="TPR"/>
    <property type="match status" value="2"/>
</dbReference>
<dbReference type="PROSITE" id="PS50293">
    <property type="entry name" value="TPR_REGION"/>
    <property type="match status" value="1"/>
</dbReference>
<dbReference type="InterPro" id="IPR052386">
    <property type="entry name" value="GPSM"/>
</dbReference>
<dbReference type="SMART" id="SM00028">
    <property type="entry name" value="TPR"/>
    <property type="match status" value="5"/>
</dbReference>